<reference evidence="4" key="1">
    <citation type="journal article" date="2019" name="Int. J. Syst. Evol. Microbiol.">
        <title>The Global Catalogue of Microorganisms (GCM) 10K type strain sequencing project: providing services to taxonomists for standard genome sequencing and annotation.</title>
        <authorList>
            <consortium name="The Broad Institute Genomics Platform"/>
            <consortium name="The Broad Institute Genome Sequencing Center for Infectious Disease"/>
            <person name="Wu L."/>
            <person name="Ma J."/>
        </authorList>
    </citation>
    <scope>NUCLEOTIDE SEQUENCE [LARGE SCALE GENOMIC DNA]</scope>
    <source>
        <strain evidence="4">JCM 16949</strain>
    </source>
</reference>
<evidence type="ECO:0000313" key="3">
    <source>
        <dbReference type="EMBL" id="GAA3740070.1"/>
    </source>
</evidence>
<gene>
    <name evidence="3" type="ORF">GCM10022239_14630</name>
</gene>
<keyword evidence="2" id="KW-0812">Transmembrane</keyword>
<dbReference type="RefSeq" id="WP_344755243.1">
    <property type="nucleotide sequence ID" value="NZ_BAABAE010000003.1"/>
</dbReference>
<dbReference type="EMBL" id="BAABAE010000003">
    <property type="protein sequence ID" value="GAA3740070.1"/>
    <property type="molecule type" value="Genomic_DNA"/>
</dbReference>
<evidence type="ECO:0000313" key="4">
    <source>
        <dbReference type="Proteomes" id="UP001501004"/>
    </source>
</evidence>
<feature type="region of interest" description="Disordered" evidence="1">
    <location>
        <begin position="1"/>
        <end position="36"/>
    </location>
</feature>
<comment type="caution">
    <text evidence="3">The sequence shown here is derived from an EMBL/GenBank/DDBJ whole genome shotgun (WGS) entry which is preliminary data.</text>
</comment>
<sequence>MSPDTPPRSRQPPVVAELGRPETPQEIADRKAESSRRHRQGQTFLNLALALVACLLVVLVTVLVVVRPDPPAREPIDYQAIAAEADAGVPLAAPSLPEGWTSNAASFSAMPADGVANWYVGFLTPKEQFVALRQGIDANPTWVSNQLAGRSATGSTVIDGVTWQVYDHRLAKDAGNLAYAMTATGTEDESGRTSSYVLFGTAPDDEFEVLASALAPTIRMQR</sequence>
<protein>
    <recommendedName>
        <fullName evidence="5">DUF4245 domain-containing protein</fullName>
    </recommendedName>
</protein>
<dbReference type="InterPro" id="IPR025339">
    <property type="entry name" value="DUF4245"/>
</dbReference>
<evidence type="ECO:0008006" key="5">
    <source>
        <dbReference type="Google" id="ProtNLM"/>
    </source>
</evidence>
<feature type="compositionally biased region" description="Pro residues" evidence="1">
    <location>
        <begin position="1"/>
        <end position="10"/>
    </location>
</feature>
<keyword evidence="2" id="KW-0472">Membrane</keyword>
<feature type="transmembrane region" description="Helical" evidence="2">
    <location>
        <begin position="44"/>
        <end position="66"/>
    </location>
</feature>
<dbReference type="Pfam" id="PF14030">
    <property type="entry name" value="DUF4245"/>
    <property type="match status" value="1"/>
</dbReference>
<evidence type="ECO:0000256" key="2">
    <source>
        <dbReference type="SAM" id="Phobius"/>
    </source>
</evidence>
<dbReference type="Proteomes" id="UP001501004">
    <property type="component" value="Unassembled WGS sequence"/>
</dbReference>
<name>A0ABP7FHJ0_9MICO</name>
<accession>A0ABP7FHJ0</accession>
<organism evidence="3 4">
    <name type="scientific">Leifsonella bigeumensis</name>
    <dbReference type="NCBI Taxonomy" id="433643"/>
    <lineage>
        <taxon>Bacteria</taxon>
        <taxon>Bacillati</taxon>
        <taxon>Actinomycetota</taxon>
        <taxon>Actinomycetes</taxon>
        <taxon>Micrococcales</taxon>
        <taxon>Microbacteriaceae</taxon>
        <taxon>Leifsonella</taxon>
    </lineage>
</organism>
<proteinExistence type="predicted"/>
<keyword evidence="2" id="KW-1133">Transmembrane helix</keyword>
<keyword evidence="4" id="KW-1185">Reference proteome</keyword>
<evidence type="ECO:0000256" key="1">
    <source>
        <dbReference type="SAM" id="MobiDB-lite"/>
    </source>
</evidence>